<dbReference type="AlphaFoldDB" id="A0A1F6M7E0"/>
<evidence type="ECO:0000256" key="4">
    <source>
        <dbReference type="HAMAP-Rule" id="MF_01368"/>
    </source>
</evidence>
<dbReference type="Proteomes" id="UP000176282">
    <property type="component" value="Unassembled WGS sequence"/>
</dbReference>
<dbReference type="SUPFAM" id="SSF64263">
    <property type="entry name" value="Prokaryotic ribosomal protein L17"/>
    <property type="match status" value="1"/>
</dbReference>
<dbReference type="Pfam" id="PF01196">
    <property type="entry name" value="Ribosomal_L17"/>
    <property type="match status" value="1"/>
</dbReference>
<dbReference type="Gene3D" id="3.90.1030.10">
    <property type="entry name" value="Ribosomal protein L17"/>
    <property type="match status" value="1"/>
</dbReference>
<dbReference type="GO" id="GO:0022625">
    <property type="term" value="C:cytosolic large ribosomal subunit"/>
    <property type="evidence" value="ECO:0007669"/>
    <property type="project" value="TreeGrafter"/>
</dbReference>
<evidence type="ECO:0000256" key="5">
    <source>
        <dbReference type="RuleBase" id="RU000660"/>
    </source>
</evidence>
<dbReference type="InterPro" id="IPR047859">
    <property type="entry name" value="Ribosomal_bL17_CS"/>
</dbReference>
<evidence type="ECO:0000256" key="3">
    <source>
        <dbReference type="ARBA" id="ARBA00023274"/>
    </source>
</evidence>
<evidence type="ECO:0000256" key="1">
    <source>
        <dbReference type="ARBA" id="ARBA00008777"/>
    </source>
</evidence>
<dbReference type="NCBIfam" id="TIGR00059">
    <property type="entry name" value="L17"/>
    <property type="match status" value="1"/>
</dbReference>
<reference evidence="6 7" key="1">
    <citation type="journal article" date="2016" name="Nat. Commun.">
        <title>Thousands of microbial genomes shed light on interconnected biogeochemical processes in an aquifer system.</title>
        <authorList>
            <person name="Anantharaman K."/>
            <person name="Brown C.T."/>
            <person name="Hug L.A."/>
            <person name="Sharon I."/>
            <person name="Castelle C.J."/>
            <person name="Probst A.J."/>
            <person name="Thomas B.C."/>
            <person name="Singh A."/>
            <person name="Wilkins M.J."/>
            <person name="Karaoz U."/>
            <person name="Brodie E.L."/>
            <person name="Williams K.H."/>
            <person name="Hubbard S.S."/>
            <person name="Banfield J.F."/>
        </authorList>
    </citation>
    <scope>NUCLEOTIDE SEQUENCE [LARGE SCALE GENOMIC DNA]</scope>
</reference>
<dbReference type="GO" id="GO:0003735">
    <property type="term" value="F:structural constituent of ribosome"/>
    <property type="evidence" value="ECO:0007669"/>
    <property type="project" value="InterPro"/>
</dbReference>
<dbReference type="PANTHER" id="PTHR14413">
    <property type="entry name" value="RIBOSOMAL PROTEIN L17"/>
    <property type="match status" value="1"/>
</dbReference>
<dbReference type="PROSITE" id="PS01167">
    <property type="entry name" value="RIBOSOMAL_L17"/>
    <property type="match status" value="1"/>
</dbReference>
<dbReference type="InterPro" id="IPR036373">
    <property type="entry name" value="Ribosomal_bL17_sf"/>
</dbReference>
<dbReference type="HAMAP" id="MF_01368">
    <property type="entry name" value="Ribosomal_bL17"/>
    <property type="match status" value="1"/>
</dbReference>
<dbReference type="PANTHER" id="PTHR14413:SF16">
    <property type="entry name" value="LARGE RIBOSOMAL SUBUNIT PROTEIN BL17M"/>
    <property type="match status" value="1"/>
</dbReference>
<comment type="subunit">
    <text evidence="4">Part of the 50S ribosomal subunit. Contacts protein L32.</text>
</comment>
<evidence type="ECO:0000313" key="6">
    <source>
        <dbReference type="EMBL" id="OGH67536.1"/>
    </source>
</evidence>
<protein>
    <recommendedName>
        <fullName evidence="4">Large ribosomal subunit protein bL17</fullName>
    </recommendedName>
</protein>
<evidence type="ECO:0000256" key="2">
    <source>
        <dbReference type="ARBA" id="ARBA00022980"/>
    </source>
</evidence>
<evidence type="ECO:0000313" key="7">
    <source>
        <dbReference type="Proteomes" id="UP000176282"/>
    </source>
</evidence>
<comment type="caution">
    <text evidence="6">The sequence shown here is derived from an EMBL/GenBank/DDBJ whole genome shotgun (WGS) entry which is preliminary data.</text>
</comment>
<accession>A0A1F6M7E0</accession>
<proteinExistence type="inferred from homology"/>
<name>A0A1F6M7E0_9BACT</name>
<sequence>MRHRNQKTTLGREAAPRKALLRGLAESLVLHESIRTTQAKAKAVRGIIEPLITTARGGSVTDRRQVAKTLYTKAAIDKMMKDIAPRYKERPGGYTRMTKLAPRANDGAQMVKIEFVV</sequence>
<dbReference type="STRING" id="1798680.A3J66_02995"/>
<dbReference type="InterPro" id="IPR000456">
    <property type="entry name" value="Ribosomal_bL17"/>
</dbReference>
<keyword evidence="2 4" id="KW-0689">Ribosomal protein</keyword>
<dbReference type="EMBL" id="MFQB01000029">
    <property type="protein sequence ID" value="OGH67536.1"/>
    <property type="molecule type" value="Genomic_DNA"/>
</dbReference>
<comment type="similarity">
    <text evidence="1 4 5">Belongs to the bacterial ribosomal protein bL17 family.</text>
</comment>
<gene>
    <name evidence="4" type="primary">rplQ</name>
    <name evidence="6" type="ORF">A3J66_02995</name>
</gene>
<keyword evidence="3 4" id="KW-0687">Ribonucleoprotein</keyword>
<organism evidence="6 7">
    <name type="scientific">Candidatus Magasanikbacteria bacterium RIFCSPHIGHO2_02_FULL_47_14</name>
    <dbReference type="NCBI Taxonomy" id="1798680"/>
    <lineage>
        <taxon>Bacteria</taxon>
        <taxon>Candidatus Magasanikiibacteriota</taxon>
    </lineage>
</organism>
<dbReference type="GO" id="GO:0006412">
    <property type="term" value="P:translation"/>
    <property type="evidence" value="ECO:0007669"/>
    <property type="project" value="UniProtKB-UniRule"/>
</dbReference>